<dbReference type="CDD" id="cd03784">
    <property type="entry name" value="GT1_Gtf-like"/>
    <property type="match status" value="1"/>
</dbReference>
<dbReference type="Pfam" id="PF00201">
    <property type="entry name" value="UDPGT"/>
    <property type="match status" value="1"/>
</dbReference>
<dbReference type="InterPro" id="IPR050481">
    <property type="entry name" value="UDP-glycosyltransf_plant"/>
</dbReference>
<accession>A0A8J5HB91</accession>
<reference evidence="2 3" key="1">
    <citation type="submission" date="2020-08" db="EMBL/GenBank/DDBJ databases">
        <title>Plant Genome Project.</title>
        <authorList>
            <person name="Zhang R.-G."/>
        </authorList>
    </citation>
    <scope>NUCLEOTIDE SEQUENCE [LARGE SCALE GENOMIC DNA]</scope>
    <source>
        <tissue evidence="2">Rhizome</tissue>
    </source>
</reference>
<dbReference type="Proteomes" id="UP000734854">
    <property type="component" value="Unassembled WGS sequence"/>
</dbReference>
<proteinExistence type="predicted"/>
<sequence>MAGSKKEMVVLYPSPGMGHLVSMVELGRLFLQRGLAVTIVTVDPPYNTGSTASFIARASAANPGIAFHRLPAVELPPNPSSHHHEALAFDLIRRSNTNLLAFLRSLSPAPSALVLDFFCLFALDAAAPLHLPCFLFFTSGSAVLSVFLHLPSLDVACAPSSFRDLDDKPLSIPGVPPLPADHMGISMLDRDDDAYRGFVYISDRAPDVKGIFVNTFRELEPRALEAISAGLCVTDGRSTPPVYPIGPLITERKTDGGGECLAWLDALPDASVVFLCFGSIGVFEAEQLREIAIGLDRSGHRFLWVVRSPPSHDPSKRFEAPPEPDLDALLPEGFLERTRARGLVVKGWAPQSEVLRHAAVGGFVTHCGWNSVLEATVAGVPMLAWPLYAEQWMNKVFLVEEMQAAAAVEGYAGLVTAEEIETKVRWLMESEGGRRLRDRAADMKERAAAAVGEGGSSRVALQELVAQLKRGDENGE</sequence>
<dbReference type="PANTHER" id="PTHR48048:SF13">
    <property type="entry name" value="GLYCOSYLTRANSFERASE"/>
    <property type="match status" value="1"/>
</dbReference>
<keyword evidence="1" id="KW-0808">Transferase</keyword>
<dbReference type="EMBL" id="JACMSC010000004">
    <property type="protein sequence ID" value="KAG6523268.1"/>
    <property type="molecule type" value="Genomic_DNA"/>
</dbReference>
<gene>
    <name evidence="2" type="ORF">ZIOFF_013124</name>
</gene>
<comment type="caution">
    <text evidence="2">The sequence shown here is derived from an EMBL/GenBank/DDBJ whole genome shotgun (WGS) entry which is preliminary data.</text>
</comment>
<evidence type="ECO:0000313" key="3">
    <source>
        <dbReference type="Proteomes" id="UP000734854"/>
    </source>
</evidence>
<evidence type="ECO:0008006" key="4">
    <source>
        <dbReference type="Google" id="ProtNLM"/>
    </source>
</evidence>
<dbReference type="InterPro" id="IPR002213">
    <property type="entry name" value="UDP_glucos_trans"/>
</dbReference>
<protein>
    <recommendedName>
        <fullName evidence="4">Glycosyltransferase</fullName>
    </recommendedName>
</protein>
<keyword evidence="3" id="KW-1185">Reference proteome</keyword>
<organism evidence="2 3">
    <name type="scientific">Zingiber officinale</name>
    <name type="common">Ginger</name>
    <name type="synonym">Amomum zingiber</name>
    <dbReference type="NCBI Taxonomy" id="94328"/>
    <lineage>
        <taxon>Eukaryota</taxon>
        <taxon>Viridiplantae</taxon>
        <taxon>Streptophyta</taxon>
        <taxon>Embryophyta</taxon>
        <taxon>Tracheophyta</taxon>
        <taxon>Spermatophyta</taxon>
        <taxon>Magnoliopsida</taxon>
        <taxon>Liliopsida</taxon>
        <taxon>Zingiberales</taxon>
        <taxon>Zingiberaceae</taxon>
        <taxon>Zingiber</taxon>
    </lineage>
</organism>
<dbReference type="AlphaFoldDB" id="A0A8J5HB91"/>
<evidence type="ECO:0000313" key="2">
    <source>
        <dbReference type="EMBL" id="KAG6523268.1"/>
    </source>
</evidence>
<dbReference type="PANTHER" id="PTHR48048">
    <property type="entry name" value="GLYCOSYLTRANSFERASE"/>
    <property type="match status" value="1"/>
</dbReference>
<dbReference type="FunFam" id="3.40.50.2000:FF:000020">
    <property type="entry name" value="Glycosyltransferase"/>
    <property type="match status" value="1"/>
</dbReference>
<name>A0A8J5HB91_ZINOF</name>
<dbReference type="GO" id="GO:0035251">
    <property type="term" value="F:UDP-glucosyltransferase activity"/>
    <property type="evidence" value="ECO:0007669"/>
    <property type="project" value="InterPro"/>
</dbReference>
<dbReference type="OrthoDB" id="5835829at2759"/>
<evidence type="ECO:0000256" key="1">
    <source>
        <dbReference type="ARBA" id="ARBA00022679"/>
    </source>
</evidence>